<feature type="domain" description="Pyrrolo-quinoline quinone repeat" evidence="1">
    <location>
        <begin position="16"/>
        <end position="59"/>
    </location>
</feature>
<reference evidence="2 3" key="1">
    <citation type="submission" date="2020-08" db="EMBL/GenBank/DDBJ databases">
        <title>Sequencing the genomes of 1000 actinobacteria strains.</title>
        <authorList>
            <person name="Klenk H.-P."/>
        </authorList>
    </citation>
    <scope>NUCLEOTIDE SEQUENCE [LARGE SCALE GENOMIC DNA]</scope>
    <source>
        <strain evidence="2 3">DSM 44786</strain>
    </source>
</reference>
<comment type="caution">
    <text evidence="2">The sequence shown here is derived from an EMBL/GenBank/DDBJ whole genome shotgun (WGS) entry which is preliminary data.</text>
</comment>
<dbReference type="SUPFAM" id="SSF50998">
    <property type="entry name" value="Quinoprotein alcohol dehydrogenase-like"/>
    <property type="match status" value="1"/>
</dbReference>
<dbReference type="Proteomes" id="UP000573327">
    <property type="component" value="Unassembled WGS sequence"/>
</dbReference>
<organism evidence="2 3">
    <name type="scientific">Kitasatospora gansuensis</name>
    <dbReference type="NCBI Taxonomy" id="258050"/>
    <lineage>
        <taxon>Bacteria</taxon>
        <taxon>Bacillati</taxon>
        <taxon>Actinomycetota</taxon>
        <taxon>Actinomycetes</taxon>
        <taxon>Kitasatosporales</taxon>
        <taxon>Streptomycetaceae</taxon>
        <taxon>Kitasatospora</taxon>
    </lineage>
</organism>
<evidence type="ECO:0000313" key="3">
    <source>
        <dbReference type="Proteomes" id="UP000573327"/>
    </source>
</evidence>
<name>A0A7W7S8J1_9ACTN</name>
<dbReference type="AlphaFoldDB" id="A0A7W7S8J1"/>
<keyword evidence="3" id="KW-1185">Reference proteome</keyword>
<dbReference type="InterPro" id="IPR011047">
    <property type="entry name" value="Quinoprotein_ADH-like_sf"/>
</dbReference>
<feature type="domain" description="Pyrrolo-quinoline quinone repeat" evidence="1">
    <location>
        <begin position="98"/>
        <end position="278"/>
    </location>
</feature>
<dbReference type="EMBL" id="JACHJR010000001">
    <property type="protein sequence ID" value="MBB4945843.1"/>
    <property type="molecule type" value="Genomic_DNA"/>
</dbReference>
<dbReference type="PANTHER" id="PTHR34512:SF30">
    <property type="entry name" value="OUTER MEMBRANE PROTEIN ASSEMBLY FACTOR BAMB"/>
    <property type="match status" value="1"/>
</dbReference>
<proteinExistence type="predicted"/>
<dbReference type="RefSeq" id="WP_184912509.1">
    <property type="nucleotide sequence ID" value="NZ_JACHJR010000001.1"/>
</dbReference>
<dbReference type="Gene3D" id="2.130.10.10">
    <property type="entry name" value="YVTN repeat-like/Quinoprotein amine dehydrogenase"/>
    <property type="match status" value="2"/>
</dbReference>
<gene>
    <name evidence="2" type="ORF">F4556_001378</name>
</gene>
<sequence length="433" mass="46903">MVADAIPVRVQRQGGLWTLVAPPDTLSRPVVRGNRVFVLVDGRPIALDRADGTVVWQSPHRVIGEQECWAAGLTATGGHLVAPTAQTDRFGSEPAKLSVLEAESGSLLWEFDAGELAEYRTDRETLVVWHGRAGGSPRRLTGFDLTTGDRLWEHAFESVGTLQLVAGRAIASVRDDRGHAVTAFDARTGAELWRRTEPSGILCVPNNGTPAGPPLVFVWGWTDARLISLSVADGSTVGDFSVRHKDQQYNPLIIDGGRTVWVAAGSRVGAVHSFRPGTPAKEPSHTFHAVRHPLSFADIPIAPADGWLYAIDDGDRLLATPIGPGGRHLMTPLHWPESVPRHDRRMDSLDGLTAGRHHVYALTRVTREAQESAGFLLDDQLIALRHGTVLWRRPRATVIRPVPTGDQVLLVEGDAEQDRLLLVDGDTGAAAEG</sequence>
<evidence type="ECO:0000313" key="2">
    <source>
        <dbReference type="EMBL" id="MBB4945843.1"/>
    </source>
</evidence>
<dbReference type="Pfam" id="PF13360">
    <property type="entry name" value="PQQ_2"/>
    <property type="match status" value="2"/>
</dbReference>
<accession>A0A7W7S8J1</accession>
<dbReference type="PANTHER" id="PTHR34512">
    <property type="entry name" value="CELL SURFACE PROTEIN"/>
    <property type="match status" value="1"/>
</dbReference>
<evidence type="ECO:0000259" key="1">
    <source>
        <dbReference type="Pfam" id="PF13360"/>
    </source>
</evidence>
<dbReference type="InterPro" id="IPR015943">
    <property type="entry name" value="WD40/YVTN_repeat-like_dom_sf"/>
</dbReference>
<dbReference type="InterPro" id="IPR002372">
    <property type="entry name" value="PQQ_rpt_dom"/>
</dbReference>
<protein>
    <submittedName>
        <fullName evidence="2">Outer membrane protein assembly factor BamB</fullName>
    </submittedName>
</protein>